<reference evidence="7 8" key="1">
    <citation type="submission" date="2011-07" db="EMBL/GenBank/DDBJ databases">
        <authorList>
            <person name="Coyne R."/>
            <person name="Brami D."/>
            <person name="Johnson J."/>
            <person name="Hostetler J."/>
            <person name="Hannick L."/>
            <person name="Clark T."/>
            <person name="Cassidy-Hanley D."/>
            <person name="Inman J."/>
        </authorList>
    </citation>
    <scope>NUCLEOTIDE SEQUENCE [LARGE SCALE GENOMIC DNA]</scope>
    <source>
        <strain evidence="7 8">G5</strain>
    </source>
</reference>
<feature type="transmembrane region" description="Helical" evidence="6">
    <location>
        <begin position="430"/>
        <end position="449"/>
    </location>
</feature>
<comment type="similarity">
    <text evidence="2">Belongs to the LIMR family.</text>
</comment>
<organism evidence="7 8">
    <name type="scientific">Ichthyophthirius multifiliis</name>
    <name type="common">White spot disease agent</name>
    <name type="synonym">Ich</name>
    <dbReference type="NCBI Taxonomy" id="5932"/>
    <lineage>
        <taxon>Eukaryota</taxon>
        <taxon>Sar</taxon>
        <taxon>Alveolata</taxon>
        <taxon>Ciliophora</taxon>
        <taxon>Intramacronucleata</taxon>
        <taxon>Oligohymenophorea</taxon>
        <taxon>Hymenostomatida</taxon>
        <taxon>Ophryoglenina</taxon>
        <taxon>Ichthyophthirius</taxon>
    </lineage>
</organism>
<dbReference type="GeneID" id="14909227"/>
<name>G0QP01_ICHMU</name>
<evidence type="ECO:0000313" key="7">
    <source>
        <dbReference type="EMBL" id="EGR33059.1"/>
    </source>
</evidence>
<keyword evidence="8" id="KW-1185">Reference proteome</keyword>
<dbReference type="EMBL" id="GL983516">
    <property type="protein sequence ID" value="EGR33059.1"/>
    <property type="molecule type" value="Genomic_DNA"/>
</dbReference>
<feature type="transmembrane region" description="Helical" evidence="6">
    <location>
        <begin position="31"/>
        <end position="51"/>
    </location>
</feature>
<dbReference type="eggNOG" id="KOG2296">
    <property type="taxonomic scope" value="Eukaryota"/>
</dbReference>
<dbReference type="GO" id="GO:0016020">
    <property type="term" value="C:membrane"/>
    <property type="evidence" value="ECO:0007669"/>
    <property type="project" value="UniProtKB-SubCell"/>
</dbReference>
<evidence type="ECO:0000256" key="5">
    <source>
        <dbReference type="ARBA" id="ARBA00023136"/>
    </source>
</evidence>
<dbReference type="RefSeq" id="XP_004037045.1">
    <property type="nucleotide sequence ID" value="XM_004036997.1"/>
</dbReference>
<dbReference type="PANTHER" id="PTHR21355">
    <property type="entry name" value="G-PROTEIN COUPLED RECEPTOR-ASSOCIATED PROTEIN LMBRD2"/>
    <property type="match status" value="1"/>
</dbReference>
<feature type="transmembrane region" description="Helical" evidence="6">
    <location>
        <begin position="6"/>
        <end position="24"/>
    </location>
</feature>
<keyword evidence="3 6" id="KW-0812">Transmembrane</keyword>
<proteinExistence type="inferred from homology"/>
<dbReference type="GO" id="GO:0016491">
    <property type="term" value="F:oxidoreductase activity"/>
    <property type="evidence" value="ECO:0007669"/>
    <property type="project" value="UniProtKB-KW"/>
</dbReference>
<comment type="subcellular location">
    <subcellularLocation>
        <location evidence="1">Membrane</location>
        <topology evidence="1">Multi-pass membrane protein</topology>
    </subcellularLocation>
</comment>
<dbReference type="InParanoid" id="G0QP01"/>
<dbReference type="OMA" id="KENCKSA"/>
<feature type="transmembrane region" description="Helical" evidence="6">
    <location>
        <begin position="469"/>
        <end position="493"/>
    </location>
</feature>
<dbReference type="AlphaFoldDB" id="G0QP01"/>
<accession>G0QP01</accession>
<dbReference type="InterPro" id="IPR051584">
    <property type="entry name" value="GPCR-associated_LMBR1"/>
</dbReference>
<evidence type="ECO:0000256" key="6">
    <source>
        <dbReference type="SAM" id="Phobius"/>
    </source>
</evidence>
<dbReference type="OrthoDB" id="203099at2759"/>
<evidence type="ECO:0000256" key="2">
    <source>
        <dbReference type="ARBA" id="ARBA00010487"/>
    </source>
</evidence>
<feature type="transmembrane region" description="Helical" evidence="6">
    <location>
        <begin position="111"/>
        <end position="130"/>
    </location>
</feature>
<keyword evidence="5 6" id="KW-0472">Membrane</keyword>
<protein>
    <submittedName>
        <fullName evidence="7">Lmbr1-like conserved region family protein, putative</fullName>
        <ecNumber evidence="7">1.6.5.3</ecNumber>
    </submittedName>
</protein>
<evidence type="ECO:0000256" key="1">
    <source>
        <dbReference type="ARBA" id="ARBA00004141"/>
    </source>
</evidence>
<feature type="transmembrane region" description="Helical" evidence="6">
    <location>
        <begin position="71"/>
        <end position="90"/>
    </location>
</feature>
<dbReference type="PANTHER" id="PTHR21355:SF0">
    <property type="entry name" value="G-PROTEIN COUPLED RECEPTOR-ASSOCIATED PROTEIN LMBRD2"/>
    <property type="match status" value="1"/>
</dbReference>
<dbReference type="Pfam" id="PF04791">
    <property type="entry name" value="LMBR1"/>
    <property type="match status" value="1"/>
</dbReference>
<evidence type="ECO:0000256" key="3">
    <source>
        <dbReference type="ARBA" id="ARBA00022692"/>
    </source>
</evidence>
<keyword evidence="4 6" id="KW-1133">Transmembrane helix</keyword>
<sequence length="559" mass="66073">MQEEQLYTQFIVLSIFFIYFIYSYSNKEVSYFVQLITYVSLFVCFSQLLYFPQDLSLNINNLEQTSNITFSLYWTLQLLSWLIIPILQSYQQSGYLDQQKKWQSTVKKSGTYFILLISIVLGFIYVLYAWQLIDNLDIFAFLKALSNSSGIFQIIVMLSYSLVAIPKAQLKTINNDMHLKYIYFKVAQLKQDQQSSLQNLLDLLQKIVLIKNVERDNLEILDYCENVINFIPEAISTQVIQELRNAKQSSLKSSPVPEYNFEYIVELRTQIKHLLGEIKRSRNSMNLLLREAFWVQDVINSQYNLEDQQIFSSIYRPHRGWMAELRNTLQWYWYIQWKSQMKIVWIVLFYIISLIILESEVSLFYDKQYSALAYIFNMFQQYQIDVFYLHIFILALIFFMLFQSQYGLFKNKISGFYGLYSNNNTDAGSLLFICVNLTRTTVPLCYNFLDMINVKNTQINNVLGDVENIPILGKHFTLTFPAVMVVLVLLHYLNFYNRILNLIGLQVFKFSEDFNQQLIGEGFGIVREARMEEEGKIHSQPQHVEIDRSSYFIRLIDKE</sequence>
<evidence type="ECO:0000313" key="8">
    <source>
        <dbReference type="Proteomes" id="UP000008983"/>
    </source>
</evidence>
<keyword evidence="7" id="KW-0560">Oxidoreductase</keyword>
<dbReference type="InterPro" id="IPR006876">
    <property type="entry name" value="LMBR1-like_membr_prot"/>
</dbReference>
<dbReference type="Proteomes" id="UP000008983">
    <property type="component" value="Unassembled WGS sequence"/>
</dbReference>
<evidence type="ECO:0000256" key="4">
    <source>
        <dbReference type="ARBA" id="ARBA00022989"/>
    </source>
</evidence>
<feature type="transmembrane region" description="Helical" evidence="6">
    <location>
        <begin position="343"/>
        <end position="365"/>
    </location>
</feature>
<dbReference type="EC" id="1.6.5.3" evidence="7"/>
<gene>
    <name evidence="7" type="ORF">IMG5_062840</name>
</gene>
<feature type="transmembrane region" description="Helical" evidence="6">
    <location>
        <begin position="387"/>
        <end position="409"/>
    </location>
</feature>